<evidence type="ECO:0000256" key="4">
    <source>
        <dbReference type="ARBA" id="ARBA00023172"/>
    </source>
</evidence>
<dbReference type="GO" id="GO:0006310">
    <property type="term" value="P:DNA recombination"/>
    <property type="evidence" value="ECO:0007669"/>
    <property type="project" value="UniProtKB-KW"/>
</dbReference>
<keyword evidence="4" id="KW-0233">DNA recombination</keyword>
<reference evidence="7 8" key="2">
    <citation type="submission" date="2018-03" db="EMBL/GenBank/DDBJ databases">
        <authorList>
            <person name="Keele B.F."/>
        </authorList>
    </citation>
    <scope>NUCLEOTIDE SEQUENCE [LARGE SCALE GENOMIC DNA]</scope>
    <source>
        <strain evidence="7 8">CCALA 016</strain>
    </source>
</reference>
<name>A0A2T1LSA3_9CHRO</name>
<evidence type="ECO:0000313" key="7">
    <source>
        <dbReference type="EMBL" id="PSF32482.1"/>
    </source>
</evidence>
<accession>A0A2T1LSA3</accession>
<dbReference type="GO" id="GO:0032196">
    <property type="term" value="P:transposition"/>
    <property type="evidence" value="ECO:0007669"/>
    <property type="project" value="UniProtKB-KW"/>
</dbReference>
<keyword evidence="8" id="KW-1185">Reference proteome</keyword>
<evidence type="ECO:0000256" key="2">
    <source>
        <dbReference type="ARBA" id="ARBA00022578"/>
    </source>
</evidence>
<evidence type="ECO:0000313" key="8">
    <source>
        <dbReference type="Proteomes" id="UP000239001"/>
    </source>
</evidence>
<keyword evidence="3" id="KW-0238">DNA-binding</keyword>
<feature type="domain" description="Cas12f1-like TNB" evidence="6">
    <location>
        <begin position="308"/>
        <end position="372"/>
    </location>
</feature>
<organism evidence="7 8">
    <name type="scientific">Aphanothece hegewaldii CCALA 016</name>
    <dbReference type="NCBI Taxonomy" id="2107694"/>
    <lineage>
        <taxon>Bacteria</taxon>
        <taxon>Bacillati</taxon>
        <taxon>Cyanobacteriota</taxon>
        <taxon>Cyanophyceae</taxon>
        <taxon>Oscillatoriophycideae</taxon>
        <taxon>Chroococcales</taxon>
        <taxon>Aphanothecaceae</taxon>
        <taxon>Aphanothece</taxon>
    </lineage>
</organism>
<dbReference type="InterPro" id="IPR001959">
    <property type="entry name" value="Transposase"/>
</dbReference>
<dbReference type="RefSeq" id="WP_106458979.1">
    <property type="nucleotide sequence ID" value="NZ_PXOH01000037.1"/>
</dbReference>
<sequence>MFVLEFKVKAKQQQYQAINDAIRTSQFIRNKCLRYWMDNQGVNKYDLSAYCKVLAHEFKFANELNSQARQASAERAWSSISRFFENCKKKVSGKKAENAVLGSPQVKQFSKTGYPKFKKFSRSVEYKTTGWKVLSPKTINFSDKKGIGTLKLKGSWDLGYFNESDIKRVRLLRKADGYYCQFVLSVEVKEEVKPSGKCIGLDVGLSSFYTDNEGNKIDNPKFLRKSEKSLKKLARRLSKKKKGSNNRKKARARLAKVHLKVSRQRKDFAVKLARCVVHFSDVIAYEDLRVKNLVKNHCLAKSINDAAWYQFREWVEYFGVKFGKITIAVPPQYTSQNCSSCGNIVKKTLSTRTHICKCSCVLDRDENAAINILKNGLSTVGHTGSKAWGENASTLMEEILSKQVIFVNQESPPQIGVRVSKIAWP</sequence>
<dbReference type="Proteomes" id="UP000239001">
    <property type="component" value="Unassembled WGS sequence"/>
</dbReference>
<feature type="domain" description="Probable transposase IS891/IS1136/IS1341" evidence="5">
    <location>
        <begin position="182"/>
        <end position="296"/>
    </location>
</feature>
<evidence type="ECO:0000259" key="6">
    <source>
        <dbReference type="Pfam" id="PF07282"/>
    </source>
</evidence>
<dbReference type="NCBIfam" id="NF040570">
    <property type="entry name" value="guided_TnpB"/>
    <property type="match status" value="1"/>
</dbReference>
<dbReference type="InterPro" id="IPR010095">
    <property type="entry name" value="Cas12f1-like_TNB"/>
</dbReference>
<reference evidence="7 8" key="1">
    <citation type="submission" date="2018-03" db="EMBL/GenBank/DDBJ databases">
        <title>The ancient ancestry and fast evolution of plastids.</title>
        <authorList>
            <person name="Moore K.R."/>
            <person name="Magnabosco C."/>
            <person name="Momper L."/>
            <person name="Gold D.A."/>
            <person name="Bosak T."/>
            <person name="Fournier G.P."/>
        </authorList>
    </citation>
    <scope>NUCLEOTIDE SEQUENCE [LARGE SCALE GENOMIC DNA]</scope>
    <source>
        <strain evidence="7 8">CCALA 016</strain>
    </source>
</reference>
<comment type="similarity">
    <text evidence="1">In the C-terminal section; belongs to the transposase 35 family.</text>
</comment>
<keyword evidence="2" id="KW-0815">Transposition</keyword>
<gene>
    <name evidence="7" type="ORF">C7H19_21545</name>
</gene>
<dbReference type="AlphaFoldDB" id="A0A2T1LSA3"/>
<comment type="caution">
    <text evidence="7">The sequence shown here is derived from an EMBL/GenBank/DDBJ whole genome shotgun (WGS) entry which is preliminary data.</text>
</comment>
<dbReference type="Pfam" id="PF07282">
    <property type="entry name" value="Cas12f1-like_TNB"/>
    <property type="match status" value="1"/>
</dbReference>
<proteinExistence type="inferred from homology"/>
<evidence type="ECO:0000256" key="3">
    <source>
        <dbReference type="ARBA" id="ARBA00023125"/>
    </source>
</evidence>
<dbReference type="OrthoDB" id="439709at2"/>
<evidence type="ECO:0000259" key="5">
    <source>
        <dbReference type="Pfam" id="PF01385"/>
    </source>
</evidence>
<dbReference type="EMBL" id="PXOH01000037">
    <property type="protein sequence ID" value="PSF32482.1"/>
    <property type="molecule type" value="Genomic_DNA"/>
</dbReference>
<dbReference type="Pfam" id="PF01385">
    <property type="entry name" value="OrfB_IS605"/>
    <property type="match status" value="1"/>
</dbReference>
<dbReference type="GO" id="GO:0003677">
    <property type="term" value="F:DNA binding"/>
    <property type="evidence" value="ECO:0007669"/>
    <property type="project" value="UniProtKB-KW"/>
</dbReference>
<evidence type="ECO:0000256" key="1">
    <source>
        <dbReference type="ARBA" id="ARBA00008761"/>
    </source>
</evidence>
<protein>
    <submittedName>
        <fullName evidence="7">Transposase</fullName>
    </submittedName>
</protein>